<proteinExistence type="predicted"/>
<sequence length="290" mass="31605">MLSMVLPSLLILIGATGRTDMTTVGPLTIDGDVIPYETWHHTAMPGERVAIGGTHTVINMDGERVASSFDAPTTPGHYAVTISRADAPPVDLSLFVLQPTDNMDSRQFLNGYRIGTYPQTPPEGFIEVSAEDYDIAVSPRFKLGQFLCKQQPEHFPKYVLLSQPNLVRLETLLTALQEDGLTDTESFVVMSGFRTPFYNTAIGSARLSRHMYGDASDIYIDVAPADGVMDDLNRDGQLTKADANFLYDYAADLFANSNVDAGGIGAYGTNAVHGPFVHIDGRGRPARWGR</sequence>
<dbReference type="eggNOG" id="COG3108">
    <property type="taxonomic scope" value="Bacteria"/>
</dbReference>
<dbReference type="Proteomes" id="UP000001302">
    <property type="component" value="Chromosome"/>
</dbReference>
<feature type="domain" description="Peptidase M15A C-terminal" evidence="1">
    <location>
        <begin position="186"/>
        <end position="220"/>
    </location>
</feature>
<reference evidence="3" key="1">
    <citation type="submission" date="2010-08" db="EMBL/GenBank/DDBJ databases">
        <title>Genome sequence of Parvularcula bermudensis HTCC2503.</title>
        <authorList>
            <person name="Kang D.-M."/>
            <person name="Oh H.-M."/>
            <person name="Cho J.-C."/>
        </authorList>
    </citation>
    <scope>NUCLEOTIDE SEQUENCE [LARGE SCALE GENOMIC DNA]</scope>
    <source>
        <strain evidence="3">ATCC BAA-594 / HTCC2503 / KCTC 12087</strain>
    </source>
</reference>
<dbReference type="OrthoDB" id="5242612at2"/>
<evidence type="ECO:0000259" key="1">
    <source>
        <dbReference type="Pfam" id="PF08291"/>
    </source>
</evidence>
<accession>E0TD04</accession>
<organism evidence="2 3">
    <name type="scientific">Parvularcula bermudensis (strain ATCC BAA-594 / HTCC2503 / KCTC 12087)</name>
    <dbReference type="NCBI Taxonomy" id="314260"/>
    <lineage>
        <taxon>Bacteria</taxon>
        <taxon>Pseudomonadati</taxon>
        <taxon>Pseudomonadota</taxon>
        <taxon>Alphaproteobacteria</taxon>
        <taxon>Parvularculales</taxon>
        <taxon>Parvularculaceae</taxon>
        <taxon>Parvularcula</taxon>
    </lineage>
</organism>
<dbReference type="Gene3D" id="3.30.1380.10">
    <property type="match status" value="1"/>
</dbReference>
<dbReference type="InterPro" id="IPR013230">
    <property type="entry name" value="Peptidase_M15A_C"/>
</dbReference>
<dbReference type="Pfam" id="PF08291">
    <property type="entry name" value="Peptidase_M15_3"/>
    <property type="match status" value="1"/>
</dbReference>
<dbReference type="AlphaFoldDB" id="E0TD04"/>
<dbReference type="SUPFAM" id="SSF55166">
    <property type="entry name" value="Hedgehog/DD-peptidase"/>
    <property type="match status" value="1"/>
</dbReference>
<dbReference type="InterPro" id="IPR009045">
    <property type="entry name" value="Zn_M74/Hedgehog-like"/>
</dbReference>
<reference evidence="2 3" key="2">
    <citation type="journal article" date="2011" name="J. Bacteriol.">
        <title>Complete genome sequence of strain HTCC2503T of Parvularcula bermudensis, the type species of the order "Parvularculales" in the class Alphaproteobacteria.</title>
        <authorList>
            <person name="Oh H.M."/>
            <person name="Kang I."/>
            <person name="Vergin K.L."/>
            <person name="Kang D."/>
            <person name="Rhee K.H."/>
            <person name="Giovannoni S.J."/>
            <person name="Cho J.C."/>
        </authorList>
    </citation>
    <scope>NUCLEOTIDE SEQUENCE [LARGE SCALE GENOMIC DNA]</scope>
    <source>
        <strain evidence="3">ATCC BAA-594 / HTCC2503 / KCTC 12087</strain>
    </source>
</reference>
<evidence type="ECO:0000313" key="2">
    <source>
        <dbReference type="EMBL" id="ADM08663.1"/>
    </source>
</evidence>
<keyword evidence="3" id="KW-1185">Reference proteome</keyword>
<dbReference type="STRING" id="314260.PB2503_02932"/>
<protein>
    <recommendedName>
        <fullName evidence="1">Peptidase M15A C-terminal domain-containing protein</fullName>
    </recommendedName>
</protein>
<dbReference type="HOGENOM" id="CLU_078195_0_0_5"/>
<evidence type="ECO:0000313" key="3">
    <source>
        <dbReference type="Proteomes" id="UP000001302"/>
    </source>
</evidence>
<dbReference type="EMBL" id="CP002156">
    <property type="protein sequence ID" value="ADM08663.1"/>
    <property type="molecule type" value="Genomic_DNA"/>
</dbReference>
<gene>
    <name evidence="2" type="ordered locus">PB2503_02932</name>
</gene>
<name>E0TD04_PARBH</name>
<dbReference type="KEGG" id="pbr:PB2503_02932"/>